<gene>
    <name evidence="1" type="ORF">ACFOWE_03480</name>
</gene>
<evidence type="ECO:0000313" key="1">
    <source>
        <dbReference type="EMBL" id="MFC4057337.1"/>
    </source>
</evidence>
<protein>
    <submittedName>
        <fullName evidence="1">Uncharacterized protein</fullName>
    </submittedName>
</protein>
<dbReference type="Proteomes" id="UP001595850">
    <property type="component" value="Unassembled WGS sequence"/>
</dbReference>
<proteinExistence type="predicted"/>
<evidence type="ECO:0000313" key="2">
    <source>
        <dbReference type="Proteomes" id="UP001595850"/>
    </source>
</evidence>
<dbReference type="RefSeq" id="WP_377285295.1">
    <property type="nucleotide sequence ID" value="NZ_JBHSBM010000009.1"/>
</dbReference>
<sequence length="45" mass="4872">MGSTSGADRPHMWVLWINADGSGSEFVVHDDRPAEALGDRPDTMS</sequence>
<dbReference type="EMBL" id="JBHSBM010000009">
    <property type="protein sequence ID" value="MFC4057337.1"/>
    <property type="molecule type" value="Genomic_DNA"/>
</dbReference>
<organism evidence="1 2">
    <name type="scientific">Planomonospora corallina</name>
    <dbReference type="NCBI Taxonomy" id="1806052"/>
    <lineage>
        <taxon>Bacteria</taxon>
        <taxon>Bacillati</taxon>
        <taxon>Actinomycetota</taxon>
        <taxon>Actinomycetes</taxon>
        <taxon>Streptosporangiales</taxon>
        <taxon>Streptosporangiaceae</taxon>
        <taxon>Planomonospora</taxon>
    </lineage>
</organism>
<accession>A0ABV8HZI5</accession>
<reference evidence="2" key="1">
    <citation type="journal article" date="2019" name="Int. J. Syst. Evol. Microbiol.">
        <title>The Global Catalogue of Microorganisms (GCM) 10K type strain sequencing project: providing services to taxonomists for standard genome sequencing and annotation.</title>
        <authorList>
            <consortium name="The Broad Institute Genomics Platform"/>
            <consortium name="The Broad Institute Genome Sequencing Center for Infectious Disease"/>
            <person name="Wu L."/>
            <person name="Ma J."/>
        </authorList>
    </citation>
    <scope>NUCLEOTIDE SEQUENCE [LARGE SCALE GENOMIC DNA]</scope>
    <source>
        <strain evidence="2">TBRC 4489</strain>
    </source>
</reference>
<keyword evidence="2" id="KW-1185">Reference proteome</keyword>
<name>A0ABV8HZI5_9ACTN</name>
<comment type="caution">
    <text evidence="1">The sequence shown here is derived from an EMBL/GenBank/DDBJ whole genome shotgun (WGS) entry which is preliminary data.</text>
</comment>